<keyword evidence="4" id="KW-1185">Reference proteome</keyword>
<evidence type="ECO:0000256" key="1">
    <source>
        <dbReference type="SAM" id="MobiDB-lite"/>
    </source>
</evidence>
<keyword evidence="2" id="KW-0812">Transmembrane</keyword>
<keyword evidence="2" id="KW-1133">Transmembrane helix</keyword>
<dbReference type="PANTHER" id="PTHR34125">
    <property type="entry name" value="OS01G0762900 PROTEIN"/>
    <property type="match status" value="1"/>
</dbReference>
<evidence type="ECO:0000313" key="3">
    <source>
        <dbReference type="EMBL" id="KAG6487802.1"/>
    </source>
</evidence>
<keyword evidence="2" id="KW-0472">Membrane</keyword>
<organism evidence="3 4">
    <name type="scientific">Zingiber officinale</name>
    <name type="common">Ginger</name>
    <name type="synonym">Amomum zingiber</name>
    <dbReference type="NCBI Taxonomy" id="94328"/>
    <lineage>
        <taxon>Eukaryota</taxon>
        <taxon>Viridiplantae</taxon>
        <taxon>Streptophyta</taxon>
        <taxon>Embryophyta</taxon>
        <taxon>Tracheophyta</taxon>
        <taxon>Spermatophyta</taxon>
        <taxon>Magnoliopsida</taxon>
        <taxon>Liliopsida</taxon>
        <taxon>Zingiberales</taxon>
        <taxon>Zingiberaceae</taxon>
        <taxon>Zingiber</taxon>
    </lineage>
</organism>
<gene>
    <name evidence="3" type="ORF">ZIOFF_056409</name>
</gene>
<proteinExistence type="predicted"/>
<feature type="transmembrane region" description="Helical" evidence="2">
    <location>
        <begin position="112"/>
        <end position="137"/>
    </location>
</feature>
<feature type="transmembrane region" description="Helical" evidence="2">
    <location>
        <begin position="82"/>
        <end position="106"/>
    </location>
</feature>
<dbReference type="PANTHER" id="PTHR34125:SF7">
    <property type="entry name" value="TRANSMEMBRANE PROTEIN"/>
    <property type="match status" value="1"/>
</dbReference>
<feature type="region of interest" description="Disordered" evidence="1">
    <location>
        <begin position="169"/>
        <end position="204"/>
    </location>
</feature>
<protein>
    <submittedName>
        <fullName evidence="3">Uncharacterized protein</fullName>
    </submittedName>
</protein>
<dbReference type="Proteomes" id="UP000734854">
    <property type="component" value="Unassembled WGS sequence"/>
</dbReference>
<evidence type="ECO:0000313" key="4">
    <source>
        <dbReference type="Proteomes" id="UP000734854"/>
    </source>
</evidence>
<dbReference type="EMBL" id="JACMSC010000015">
    <property type="protein sequence ID" value="KAG6487802.1"/>
    <property type="molecule type" value="Genomic_DNA"/>
</dbReference>
<evidence type="ECO:0000256" key="2">
    <source>
        <dbReference type="SAM" id="Phobius"/>
    </source>
</evidence>
<reference evidence="3 4" key="1">
    <citation type="submission" date="2020-08" db="EMBL/GenBank/DDBJ databases">
        <title>Plant Genome Project.</title>
        <authorList>
            <person name="Zhang R.-G."/>
        </authorList>
    </citation>
    <scope>NUCLEOTIDE SEQUENCE [LARGE SCALE GENOMIC DNA]</scope>
    <source>
        <tissue evidence="3">Rhizome</tissue>
    </source>
</reference>
<accession>A0A8J5KFD6</accession>
<feature type="compositionally biased region" description="Basic and acidic residues" evidence="1">
    <location>
        <begin position="174"/>
        <end position="184"/>
    </location>
</feature>
<comment type="caution">
    <text evidence="3">The sequence shown here is derived from an EMBL/GenBank/DDBJ whole genome shotgun (WGS) entry which is preliminary data.</text>
</comment>
<name>A0A8J5KFD6_ZINOF</name>
<sequence length="204" mass="20747">MAPESRRMGIPSTVLLQARSIECRRQHIGVISAAHVVGLKACGVISDHDRRSVRINRPIASAVLSPALASGLGSMAIKETMVGAVLACRLHLAVAAALAAAAFSLASAGPSFAAVAGFFWPLFVSTGALLVVVAVLLRISPLPGEASGEGGLADFVAGCPEVSQLAAAGGSFHQDGDREPREAAEAEDEDEAAAAAAERPESSQ</sequence>
<dbReference type="AlphaFoldDB" id="A0A8J5KFD6"/>